<protein>
    <submittedName>
        <fullName evidence="2">Uncharacterized protein</fullName>
    </submittedName>
</protein>
<gene>
    <name evidence="2" type="ORF">CMV30_13620</name>
</gene>
<accession>A0A290QKP9</accession>
<evidence type="ECO:0000313" key="3">
    <source>
        <dbReference type="Proteomes" id="UP000217265"/>
    </source>
</evidence>
<dbReference type="KEGG" id="vbh:CMV30_13620"/>
<dbReference type="AlphaFoldDB" id="A0A290QKP9"/>
<evidence type="ECO:0000256" key="1">
    <source>
        <dbReference type="SAM" id="Phobius"/>
    </source>
</evidence>
<keyword evidence="1" id="KW-0812">Transmembrane</keyword>
<keyword evidence="1" id="KW-0472">Membrane</keyword>
<dbReference type="OrthoDB" id="192813at2"/>
<organism evidence="2 3">
    <name type="scientific">Nibricoccus aquaticus</name>
    <dbReference type="NCBI Taxonomy" id="2576891"/>
    <lineage>
        <taxon>Bacteria</taxon>
        <taxon>Pseudomonadati</taxon>
        <taxon>Verrucomicrobiota</taxon>
        <taxon>Opitutia</taxon>
        <taxon>Opitutales</taxon>
        <taxon>Opitutaceae</taxon>
        <taxon>Nibricoccus</taxon>
    </lineage>
</organism>
<dbReference type="Proteomes" id="UP000217265">
    <property type="component" value="Chromosome"/>
</dbReference>
<evidence type="ECO:0000313" key="2">
    <source>
        <dbReference type="EMBL" id="ATC64921.1"/>
    </source>
</evidence>
<dbReference type="EMBL" id="CP023344">
    <property type="protein sequence ID" value="ATC64921.1"/>
    <property type="molecule type" value="Genomic_DNA"/>
</dbReference>
<proteinExistence type="predicted"/>
<keyword evidence="3" id="KW-1185">Reference proteome</keyword>
<sequence>MKDKKLERALYGPSLFEVTLGAALSVGLGLVAGVAYLVYKPVETVKALPKEADRVPGQIYFVEGSKETGKAKQWRTKRKALAESTPGEIALIEDELNLWFAPDAPAKPAPKPAVAGKAAEPAAPVDEPLPDELVTWSHPSFRIADNAVQVSCSATFNPLRMLALDVPLVVQANGGFEKEGDEYVYAPKTFYVGSLPVHRIPGATSYLIKRAKESQAMPEQGIEAWKKVANVTVDGRVLKIAIQ</sequence>
<reference evidence="2 3" key="1">
    <citation type="submission" date="2017-09" db="EMBL/GenBank/DDBJ databases">
        <title>Complete genome sequence of Verrucomicrobial strain HZ-65, isolated from freshwater.</title>
        <authorList>
            <person name="Choi A."/>
        </authorList>
    </citation>
    <scope>NUCLEOTIDE SEQUENCE [LARGE SCALE GENOMIC DNA]</scope>
    <source>
        <strain evidence="2 3">HZ-65</strain>
    </source>
</reference>
<keyword evidence="1" id="KW-1133">Transmembrane helix</keyword>
<feature type="transmembrane region" description="Helical" evidence="1">
    <location>
        <begin position="20"/>
        <end position="39"/>
    </location>
</feature>
<name>A0A290QKP9_9BACT</name>
<dbReference type="RefSeq" id="WP_096056552.1">
    <property type="nucleotide sequence ID" value="NZ_CP023344.1"/>
</dbReference>